<feature type="compositionally biased region" description="Basic and acidic residues" evidence="10">
    <location>
        <begin position="21"/>
        <end position="34"/>
    </location>
</feature>
<evidence type="ECO:0000256" key="2">
    <source>
        <dbReference type="ARBA" id="ARBA00022617"/>
    </source>
</evidence>
<dbReference type="VEuPathDB" id="FungiDB:AAP_01933"/>
<evidence type="ECO:0000256" key="10">
    <source>
        <dbReference type="SAM" id="MobiDB-lite"/>
    </source>
</evidence>
<gene>
    <name evidence="13" type="ORF">AAP_01933</name>
</gene>
<evidence type="ECO:0000256" key="11">
    <source>
        <dbReference type="SAM" id="Phobius"/>
    </source>
</evidence>
<evidence type="ECO:0000259" key="12">
    <source>
        <dbReference type="PROSITE" id="PS51007"/>
    </source>
</evidence>
<keyword evidence="3" id="KW-0249">Electron transport</keyword>
<dbReference type="InterPro" id="IPR002326">
    <property type="entry name" value="Cyt_c1"/>
</dbReference>
<evidence type="ECO:0000256" key="9">
    <source>
        <dbReference type="PIRSR" id="PIRSR602326-1"/>
    </source>
</evidence>
<dbReference type="PROSITE" id="PS51007">
    <property type="entry name" value="CYTC"/>
    <property type="match status" value="1"/>
</dbReference>
<feature type="transmembrane region" description="Helical" evidence="11">
    <location>
        <begin position="336"/>
        <end position="358"/>
    </location>
</feature>
<evidence type="ECO:0000256" key="4">
    <source>
        <dbReference type="ARBA" id="ARBA00022692"/>
    </source>
</evidence>
<evidence type="ECO:0000256" key="3">
    <source>
        <dbReference type="ARBA" id="ARBA00022660"/>
    </source>
</evidence>
<dbReference type="Proteomes" id="UP000242877">
    <property type="component" value="Unassembled WGS sequence"/>
</dbReference>
<evidence type="ECO:0000256" key="5">
    <source>
        <dbReference type="ARBA" id="ARBA00022723"/>
    </source>
</evidence>
<feature type="transmembrane region" description="Helical" evidence="11">
    <location>
        <begin position="289"/>
        <end position="310"/>
    </location>
</feature>
<dbReference type="PANTHER" id="PTHR10266">
    <property type="entry name" value="CYTOCHROME C1"/>
    <property type="match status" value="1"/>
</dbReference>
<dbReference type="GO" id="GO:0005739">
    <property type="term" value="C:mitochondrion"/>
    <property type="evidence" value="ECO:0007669"/>
    <property type="project" value="GOC"/>
</dbReference>
<keyword evidence="4 11" id="KW-0812">Transmembrane</keyword>
<feature type="binding site" description="covalent" evidence="9">
    <location>
        <position position="410"/>
    </location>
    <ligand>
        <name>heme c</name>
        <dbReference type="ChEBI" id="CHEBI:61717"/>
    </ligand>
</feature>
<name>A0A162IK58_9EURO</name>
<feature type="binding site" description="covalent" evidence="9">
    <location>
        <position position="406"/>
    </location>
    <ligand>
        <name>heme c</name>
        <dbReference type="ChEBI" id="CHEBI:61717"/>
    </ligand>
</feature>
<dbReference type="Gene3D" id="3.10.490.10">
    <property type="entry name" value="Gamma-glutamyl cyclotransferase-like"/>
    <property type="match status" value="1"/>
</dbReference>
<dbReference type="PANTHER" id="PTHR10266:SF3">
    <property type="entry name" value="CYTOCHROME C1, HEME PROTEIN, MITOCHONDRIAL"/>
    <property type="match status" value="1"/>
</dbReference>
<keyword evidence="14" id="KW-1185">Reference proteome</keyword>
<dbReference type="GO" id="GO:0016020">
    <property type="term" value="C:membrane"/>
    <property type="evidence" value="ECO:0007669"/>
    <property type="project" value="UniProtKB-SubCell"/>
</dbReference>
<reference evidence="13 14" key="1">
    <citation type="journal article" date="2016" name="Genome Biol. Evol.">
        <title>Divergent and convergent evolution of fungal pathogenicity.</title>
        <authorList>
            <person name="Shang Y."/>
            <person name="Xiao G."/>
            <person name="Zheng P."/>
            <person name="Cen K."/>
            <person name="Zhan S."/>
            <person name="Wang C."/>
        </authorList>
    </citation>
    <scope>NUCLEOTIDE SEQUENCE [LARGE SCALE GENOMIC DNA]</scope>
    <source>
        <strain evidence="13 14">ARSEF 7405</strain>
    </source>
</reference>
<keyword evidence="3" id="KW-0813">Transport</keyword>
<protein>
    <submittedName>
        <fullName evidence="13">Cytochrome c1</fullName>
    </submittedName>
</protein>
<dbReference type="GO" id="GO:0020037">
    <property type="term" value="F:heme binding"/>
    <property type="evidence" value="ECO:0007669"/>
    <property type="project" value="InterPro"/>
</dbReference>
<dbReference type="AlphaFoldDB" id="A0A162IK58"/>
<dbReference type="GO" id="GO:0009055">
    <property type="term" value="F:electron transfer activity"/>
    <property type="evidence" value="ECO:0007669"/>
    <property type="project" value="InterPro"/>
</dbReference>
<comment type="subcellular location">
    <subcellularLocation>
        <location evidence="1">Membrane</location>
    </subcellularLocation>
</comment>
<keyword evidence="5 9" id="KW-0479">Metal-binding</keyword>
<dbReference type="InterPro" id="IPR009056">
    <property type="entry name" value="Cyt_c-like_dom"/>
</dbReference>
<dbReference type="GO" id="GO:0046872">
    <property type="term" value="F:metal ion binding"/>
    <property type="evidence" value="ECO:0007669"/>
    <property type="project" value="UniProtKB-KW"/>
</dbReference>
<comment type="caution">
    <text evidence="13">The sequence shown here is derived from an EMBL/GenBank/DDBJ whole genome shotgun (WGS) entry which is preliminary data.</text>
</comment>
<organism evidence="13 14">
    <name type="scientific">Ascosphaera apis ARSEF 7405</name>
    <dbReference type="NCBI Taxonomy" id="392613"/>
    <lineage>
        <taxon>Eukaryota</taxon>
        <taxon>Fungi</taxon>
        <taxon>Dikarya</taxon>
        <taxon>Ascomycota</taxon>
        <taxon>Pezizomycotina</taxon>
        <taxon>Eurotiomycetes</taxon>
        <taxon>Eurotiomycetidae</taxon>
        <taxon>Onygenales</taxon>
        <taxon>Ascosphaeraceae</taxon>
        <taxon>Ascosphaera</taxon>
    </lineage>
</organism>
<sequence>MEDTATDIHNRRRPSAAEQAQAHEEKAAIHERTETDSAQRTILYLAYGSNLAAKNFIERRGVKPLSQVNVLVPELRLTFDQPGFPYLEPCFATTEFRDPDGDDLVTGPGGNEEEYEEANKLLSTAAAKTPWRKPLVGVAYEVTPADYRGIIRTEGGGLAYRDVVVDCYPFPDDYTPDQPVPMHPEKYAKPFRAHSLLSFSTALKVINYEDKRHTGHSESVELLPGSEAPNKMWMKALRPQKGKSQPSERYKKLLVTGAAEHSLPDEWQEYLKSVQAYNITSVRQKIARFIVLTSMVPVEITVFSLIYSLADEKGQSPKWRASSTSSNAGANAESPFYLTLTASVATAVAAGSGAWYFYLYGPEAHAMTPAEEGLHPTHYPWEHMKWTKSFDHQALRRGFQVYREVCAACHSLSRVPWRSFVGTIATVDEMKAMAEENEYDTEPNDQGDIEKRPGKLSDYIPGPYKNEEAAKAANNGALPPDLSLIVKARHGGCDYIFNLLTGYPDEQPAGANTQEGLNFNPYFPGTGTPESKK</sequence>
<comment type="cofactor">
    <cofactor evidence="9">
        <name>heme c</name>
        <dbReference type="ChEBI" id="CHEBI:61717"/>
    </cofactor>
    <text evidence="9">Binds 1 heme c group covalently per subunit.</text>
</comment>
<feature type="binding site" description="covalent" evidence="9">
    <location>
        <position position="409"/>
    </location>
    <ligand>
        <name>heme c</name>
        <dbReference type="ChEBI" id="CHEBI:61717"/>
    </ligand>
</feature>
<feature type="region of interest" description="Disordered" evidence="10">
    <location>
        <begin position="508"/>
        <end position="533"/>
    </location>
</feature>
<evidence type="ECO:0000313" key="14">
    <source>
        <dbReference type="Proteomes" id="UP000242877"/>
    </source>
</evidence>
<feature type="compositionally biased region" description="Acidic residues" evidence="10">
    <location>
        <begin position="436"/>
        <end position="447"/>
    </location>
</feature>
<dbReference type="OrthoDB" id="2017317at2759"/>
<keyword evidence="3" id="KW-0679">Respiratory chain</keyword>
<evidence type="ECO:0000256" key="1">
    <source>
        <dbReference type="ARBA" id="ARBA00004370"/>
    </source>
</evidence>
<evidence type="ECO:0000256" key="6">
    <source>
        <dbReference type="ARBA" id="ARBA00022989"/>
    </source>
</evidence>
<dbReference type="EMBL" id="AZGZ01000006">
    <property type="protein sequence ID" value="KZZ94633.1"/>
    <property type="molecule type" value="Genomic_DNA"/>
</dbReference>
<dbReference type="PRINTS" id="PR00603">
    <property type="entry name" value="CYTOCHROMEC1"/>
</dbReference>
<feature type="region of interest" description="Disordered" evidence="10">
    <location>
        <begin position="436"/>
        <end position="462"/>
    </location>
</feature>
<evidence type="ECO:0000256" key="7">
    <source>
        <dbReference type="ARBA" id="ARBA00023004"/>
    </source>
</evidence>
<keyword evidence="6 11" id="KW-1133">Transmembrane helix</keyword>
<dbReference type="GO" id="GO:0006122">
    <property type="term" value="P:mitochondrial electron transport, ubiquinol to cytochrome c"/>
    <property type="evidence" value="ECO:0007669"/>
    <property type="project" value="TreeGrafter"/>
</dbReference>
<keyword evidence="7 9" id="KW-0408">Iron</keyword>
<keyword evidence="8 11" id="KW-0472">Membrane</keyword>
<keyword evidence="2 9" id="KW-0349">Heme</keyword>
<evidence type="ECO:0000313" key="13">
    <source>
        <dbReference type="EMBL" id="KZZ94633.1"/>
    </source>
</evidence>
<dbReference type="SUPFAM" id="SSF46626">
    <property type="entry name" value="Cytochrome c"/>
    <property type="match status" value="1"/>
</dbReference>
<accession>A0A162IK58</accession>
<feature type="domain" description="Cytochrome c" evidence="12">
    <location>
        <begin position="393"/>
        <end position="527"/>
    </location>
</feature>
<evidence type="ECO:0000256" key="8">
    <source>
        <dbReference type="ARBA" id="ARBA00023136"/>
    </source>
</evidence>
<proteinExistence type="predicted"/>
<dbReference type="Pfam" id="PF02167">
    <property type="entry name" value="Cytochrom_C1"/>
    <property type="match status" value="1"/>
</dbReference>
<dbReference type="InterPro" id="IPR036909">
    <property type="entry name" value="Cyt_c-like_dom_sf"/>
</dbReference>
<feature type="region of interest" description="Disordered" evidence="10">
    <location>
        <begin position="1"/>
        <end position="34"/>
    </location>
</feature>
<dbReference type="Gene3D" id="1.10.760.10">
    <property type="entry name" value="Cytochrome c-like domain"/>
    <property type="match status" value="1"/>
</dbReference>